<keyword evidence="1" id="KW-0812">Transmembrane</keyword>
<evidence type="ECO:0000313" key="3">
    <source>
        <dbReference type="Proteomes" id="UP000708208"/>
    </source>
</evidence>
<feature type="transmembrane region" description="Helical" evidence="1">
    <location>
        <begin position="207"/>
        <end position="227"/>
    </location>
</feature>
<name>A0A8J2K287_9HEXA</name>
<accession>A0A8J2K287</accession>
<evidence type="ECO:0000256" key="1">
    <source>
        <dbReference type="SAM" id="Phobius"/>
    </source>
</evidence>
<proteinExistence type="predicted"/>
<reference evidence="2" key="1">
    <citation type="submission" date="2021-06" db="EMBL/GenBank/DDBJ databases">
        <authorList>
            <person name="Hodson N. C."/>
            <person name="Mongue J. A."/>
            <person name="Jaron S. K."/>
        </authorList>
    </citation>
    <scope>NUCLEOTIDE SEQUENCE</scope>
</reference>
<keyword evidence="1" id="KW-0472">Membrane</keyword>
<feature type="transmembrane region" description="Helical" evidence="1">
    <location>
        <begin position="156"/>
        <end position="179"/>
    </location>
</feature>
<comment type="caution">
    <text evidence="2">The sequence shown here is derived from an EMBL/GenBank/DDBJ whole genome shotgun (WGS) entry which is preliminary data.</text>
</comment>
<gene>
    <name evidence="2" type="ORF">AFUS01_LOCUS20417</name>
</gene>
<dbReference type="AlphaFoldDB" id="A0A8J2K287"/>
<feature type="transmembrane region" description="Helical" evidence="1">
    <location>
        <begin position="57"/>
        <end position="78"/>
    </location>
</feature>
<organism evidence="2 3">
    <name type="scientific">Allacma fusca</name>
    <dbReference type="NCBI Taxonomy" id="39272"/>
    <lineage>
        <taxon>Eukaryota</taxon>
        <taxon>Metazoa</taxon>
        <taxon>Ecdysozoa</taxon>
        <taxon>Arthropoda</taxon>
        <taxon>Hexapoda</taxon>
        <taxon>Collembola</taxon>
        <taxon>Symphypleona</taxon>
        <taxon>Sminthuridae</taxon>
        <taxon>Allacma</taxon>
    </lineage>
</organism>
<sequence>MFPPNTKTTMNSAGTSWIALIGATPVMLVILTWSITRQRNHETHILSRGNASKYIQLLKTILALQLSVQFTIFIYALLYKLLSVEHYAFLLVYTMQTLSLFKSLLSVSLVLVNSMSLSSAFVKYHAGILFVLSASIHVSIILTQRQEMSTKDFSTWVYLLAVHTTLVLVALSLILRAVCKSLLCFKKCSNIGCETDCSCSWRNKTCICLMILCVICSDVVYIATSLVEQFPEYLTIPSVPVDQASTILWAQVLEGILIVLLLDPLSQCRSLRKSQTRLVESPSSSYHLSDTRLNGRRGTQAMKFPITNGSLFASLTAVAMSRGNYMGGFDLKSHAELSSHEEDSFDKFKTYTKDVDLEETHSVTTIANDDFEFHHHIPNLPAVSLPSKDHVSLSLYESASMNDLDSVQTCSNNTRLYKKKINSKFHHHGCNNSNNNKNDKKVFRRVQSCESLPSAAVLERSYLDNGGYCEHYDEKVVFVTDFI</sequence>
<keyword evidence="3" id="KW-1185">Reference proteome</keyword>
<keyword evidence="1" id="KW-1133">Transmembrane helix</keyword>
<dbReference type="EMBL" id="CAJVCH010220209">
    <property type="protein sequence ID" value="CAG7731858.1"/>
    <property type="molecule type" value="Genomic_DNA"/>
</dbReference>
<protein>
    <submittedName>
        <fullName evidence="2">Uncharacterized protein</fullName>
    </submittedName>
</protein>
<feature type="transmembrane region" description="Helical" evidence="1">
    <location>
        <begin position="16"/>
        <end position="36"/>
    </location>
</feature>
<feature type="transmembrane region" description="Helical" evidence="1">
    <location>
        <begin position="90"/>
        <end position="112"/>
    </location>
</feature>
<feature type="transmembrane region" description="Helical" evidence="1">
    <location>
        <begin position="124"/>
        <end position="144"/>
    </location>
</feature>
<evidence type="ECO:0000313" key="2">
    <source>
        <dbReference type="EMBL" id="CAG7731858.1"/>
    </source>
</evidence>
<dbReference type="Proteomes" id="UP000708208">
    <property type="component" value="Unassembled WGS sequence"/>
</dbReference>
<dbReference type="OrthoDB" id="6369020at2759"/>